<evidence type="ECO:0000313" key="1">
    <source>
        <dbReference type="EMBL" id="CAA9460206.1"/>
    </source>
</evidence>
<dbReference type="GO" id="GO:0003677">
    <property type="term" value="F:DNA binding"/>
    <property type="evidence" value="ECO:0007669"/>
    <property type="project" value="InterPro"/>
</dbReference>
<dbReference type="AlphaFoldDB" id="A0A6J4RAK9"/>
<organism evidence="1">
    <name type="scientific">uncultured Rubrobacteraceae bacterium</name>
    <dbReference type="NCBI Taxonomy" id="349277"/>
    <lineage>
        <taxon>Bacteria</taxon>
        <taxon>Bacillati</taxon>
        <taxon>Actinomycetota</taxon>
        <taxon>Rubrobacteria</taxon>
        <taxon>Rubrobacterales</taxon>
        <taxon>Rubrobacteraceae</taxon>
        <taxon>environmental samples</taxon>
    </lineage>
</organism>
<dbReference type="SUPFAM" id="SSF56349">
    <property type="entry name" value="DNA breaking-rejoining enzymes"/>
    <property type="match status" value="1"/>
</dbReference>
<dbReference type="InterPro" id="IPR011010">
    <property type="entry name" value="DNA_brk_join_enz"/>
</dbReference>
<reference evidence="1" key="1">
    <citation type="submission" date="2020-02" db="EMBL/GenBank/DDBJ databases">
        <authorList>
            <person name="Meier V. D."/>
        </authorList>
    </citation>
    <scope>NUCLEOTIDE SEQUENCE</scope>
    <source>
        <strain evidence="1">AVDCRST_MAG28</strain>
    </source>
</reference>
<accession>A0A6J4RAK9</accession>
<name>A0A6J4RAK9_9ACTN</name>
<sequence>MEVRDLAANRAEIEVLSGSSKLAWVEIPPPERHPALVYLASLAPGSRRTMRAALETVARLVSGGRATARDLAWHHLRYQHTALVRTAVAETYALATANKILSALRGVLKECFRLGYTPAEDYHRACDLKSVRGSDLPRGRALSHGELRRLFEVCALDAVEGKKATIGARDALLENYACTAPEALNTLAPEERQQVYRILRLRAAVTMDGTIDVSEVFGEEDLFFPTATPSSKL</sequence>
<protein>
    <submittedName>
        <fullName evidence="1">Uncharacterized protein</fullName>
    </submittedName>
</protein>
<gene>
    <name evidence="1" type="ORF">AVDCRST_MAG28-3168</name>
</gene>
<proteinExistence type="predicted"/>
<dbReference type="EMBL" id="CADCVE010000077">
    <property type="protein sequence ID" value="CAA9460206.1"/>
    <property type="molecule type" value="Genomic_DNA"/>
</dbReference>